<keyword evidence="7" id="KW-0066">ATP synthesis</keyword>
<gene>
    <name evidence="10" type="primary">LOC104604704</name>
</gene>
<dbReference type="GO" id="GO:0046933">
    <property type="term" value="F:proton-transporting ATP synthase activity, rotational mechanism"/>
    <property type="evidence" value="ECO:0007669"/>
    <property type="project" value="InterPro"/>
</dbReference>
<dbReference type="OMA" id="VSSEVKM"/>
<dbReference type="InParanoid" id="A0A1U8AIG8"/>
<dbReference type="GO" id="GO:0016020">
    <property type="term" value="C:membrane"/>
    <property type="evidence" value="ECO:0007669"/>
    <property type="project" value="UniProtKB-SubCell"/>
</dbReference>
<dbReference type="InterPro" id="IPR026015">
    <property type="entry name" value="ATP_synth_OSCP/delta_N_sf"/>
</dbReference>
<dbReference type="GO" id="GO:0015986">
    <property type="term" value="P:proton motive force-driven ATP synthesis"/>
    <property type="evidence" value="ECO:0000318"/>
    <property type="project" value="GO_Central"/>
</dbReference>
<evidence type="ECO:0000256" key="2">
    <source>
        <dbReference type="ARBA" id="ARBA00007046"/>
    </source>
</evidence>
<accession>A0A1U8AIG8</accession>
<proteinExistence type="inferred from homology"/>
<dbReference type="PANTHER" id="PTHR11910">
    <property type="entry name" value="ATP SYNTHASE DELTA CHAIN"/>
    <property type="match status" value="1"/>
</dbReference>
<dbReference type="GeneID" id="104604704"/>
<keyword evidence="9" id="KW-1185">Reference proteome</keyword>
<evidence type="ECO:0000256" key="6">
    <source>
        <dbReference type="ARBA" id="ARBA00023136"/>
    </source>
</evidence>
<evidence type="ECO:0000256" key="4">
    <source>
        <dbReference type="ARBA" id="ARBA00022781"/>
    </source>
</evidence>
<protein>
    <submittedName>
        <fullName evidence="10">ATP synthase delta chain, chloroplastic</fullName>
    </submittedName>
</protein>
<reference evidence="10" key="1">
    <citation type="submission" date="2025-08" db="UniProtKB">
        <authorList>
            <consortium name="RefSeq"/>
        </authorList>
    </citation>
    <scope>IDENTIFICATION</scope>
</reference>
<dbReference type="GO" id="GO:0009773">
    <property type="term" value="P:photosynthetic electron transport in photosystem I"/>
    <property type="evidence" value="ECO:0000318"/>
    <property type="project" value="GO_Central"/>
</dbReference>
<evidence type="ECO:0000256" key="3">
    <source>
        <dbReference type="ARBA" id="ARBA00022448"/>
    </source>
</evidence>
<feature type="compositionally biased region" description="Polar residues" evidence="8">
    <location>
        <begin position="1"/>
        <end position="10"/>
    </location>
</feature>
<dbReference type="PRINTS" id="PR00125">
    <property type="entry name" value="ATPASEDELTA"/>
</dbReference>
<dbReference type="OrthoDB" id="1262810at2759"/>
<evidence type="ECO:0000256" key="1">
    <source>
        <dbReference type="ARBA" id="ARBA00004370"/>
    </source>
</evidence>
<dbReference type="RefSeq" id="XP_010267478.1">
    <property type="nucleotide sequence ID" value="XM_010269176.2"/>
</dbReference>
<sequence>MDTLSTSVSSLKAPGLPTTAPRETFHFRSPHTPFLLPHYHHLSTHRPNSTFNKPSLPFTSKSYKSPFLPSSQPSSLRSPSPVVHRKAASGYAAALMDRARCSNVLEAVEHDVRRFSRLFHSEHLRAILNDPFVDDKTKGEEVKQVVEKGRFQKHLAVLLKMMIEKNKMGMVNEVLQEFQRIYDELSGTRIVLVSSARKMEEDQLFGIAKRVQSLSGAMKIKVRHLIDESLSSSAL</sequence>
<dbReference type="eggNOG" id="KOG1662">
    <property type="taxonomic scope" value="Eukaryota"/>
</dbReference>
<dbReference type="STRING" id="4432.A0A1U8AIG8"/>
<keyword evidence="4" id="KW-0375">Hydrogen ion transport</keyword>
<comment type="similarity">
    <text evidence="2">Belongs to the ATPase delta chain family.</text>
</comment>
<keyword evidence="3" id="KW-0813">Transport</keyword>
<dbReference type="Pfam" id="PF00213">
    <property type="entry name" value="OSCP"/>
    <property type="match status" value="1"/>
</dbReference>
<keyword evidence="5" id="KW-0406">Ion transport</keyword>
<dbReference type="SUPFAM" id="SSF47928">
    <property type="entry name" value="N-terminal domain of the delta subunit of the F1F0-ATP synthase"/>
    <property type="match status" value="1"/>
</dbReference>
<dbReference type="Proteomes" id="UP000189703">
    <property type="component" value="Unplaced"/>
</dbReference>
<evidence type="ECO:0000313" key="10">
    <source>
        <dbReference type="RefSeq" id="XP_010267478.1"/>
    </source>
</evidence>
<dbReference type="AlphaFoldDB" id="A0A1U8AIG8"/>
<dbReference type="GO" id="GO:0009772">
    <property type="term" value="P:photosynthetic electron transport in photosystem II"/>
    <property type="evidence" value="ECO:0000318"/>
    <property type="project" value="GO_Central"/>
</dbReference>
<feature type="region of interest" description="Disordered" evidence="8">
    <location>
        <begin position="1"/>
        <end position="24"/>
    </location>
</feature>
<name>A0A1U8AIG8_NELNU</name>
<evidence type="ECO:0000256" key="7">
    <source>
        <dbReference type="ARBA" id="ARBA00023310"/>
    </source>
</evidence>
<dbReference type="KEGG" id="nnu:104604704"/>
<dbReference type="Gene3D" id="1.10.520.20">
    <property type="entry name" value="N-terminal domain of the delta subunit of the F1F0-ATP synthase"/>
    <property type="match status" value="1"/>
</dbReference>
<comment type="subcellular location">
    <subcellularLocation>
        <location evidence="1">Membrane</location>
    </subcellularLocation>
</comment>
<keyword evidence="6" id="KW-0472">Membrane</keyword>
<evidence type="ECO:0000256" key="8">
    <source>
        <dbReference type="SAM" id="MobiDB-lite"/>
    </source>
</evidence>
<organism evidence="9 10">
    <name type="scientific">Nelumbo nucifera</name>
    <name type="common">Sacred lotus</name>
    <dbReference type="NCBI Taxonomy" id="4432"/>
    <lineage>
        <taxon>Eukaryota</taxon>
        <taxon>Viridiplantae</taxon>
        <taxon>Streptophyta</taxon>
        <taxon>Embryophyta</taxon>
        <taxon>Tracheophyta</taxon>
        <taxon>Spermatophyta</taxon>
        <taxon>Magnoliopsida</taxon>
        <taxon>Proteales</taxon>
        <taxon>Nelumbonaceae</taxon>
        <taxon>Nelumbo</taxon>
    </lineage>
</organism>
<dbReference type="NCBIfam" id="TIGR01145">
    <property type="entry name" value="ATP_synt_delta"/>
    <property type="match status" value="1"/>
</dbReference>
<evidence type="ECO:0000313" key="9">
    <source>
        <dbReference type="Proteomes" id="UP000189703"/>
    </source>
</evidence>
<evidence type="ECO:0000256" key="5">
    <source>
        <dbReference type="ARBA" id="ARBA00023065"/>
    </source>
</evidence>
<dbReference type="InterPro" id="IPR000711">
    <property type="entry name" value="ATPase_OSCP/dsu"/>
</dbReference>